<dbReference type="InterPro" id="IPR000683">
    <property type="entry name" value="Gfo/Idh/MocA-like_OxRdtase_N"/>
</dbReference>
<comment type="caution">
    <text evidence="3">The sequence shown here is derived from an EMBL/GenBank/DDBJ whole genome shotgun (WGS) entry which is preliminary data.</text>
</comment>
<dbReference type="Proteomes" id="UP000178187">
    <property type="component" value="Unassembled WGS sequence"/>
</dbReference>
<evidence type="ECO:0000313" key="3">
    <source>
        <dbReference type="EMBL" id="OGW95892.1"/>
    </source>
</evidence>
<dbReference type="InterPro" id="IPR036291">
    <property type="entry name" value="NAD(P)-bd_dom_sf"/>
</dbReference>
<dbReference type="SUPFAM" id="SSF55347">
    <property type="entry name" value="Glyceraldehyde-3-phosphate dehydrogenase-like, C-terminal domain"/>
    <property type="match status" value="1"/>
</dbReference>
<proteinExistence type="predicted"/>
<name>A0A1G1KSX4_9BACT</name>
<dbReference type="InterPro" id="IPR055170">
    <property type="entry name" value="GFO_IDH_MocA-like_dom"/>
</dbReference>
<evidence type="ECO:0000259" key="2">
    <source>
        <dbReference type="Pfam" id="PF22725"/>
    </source>
</evidence>
<dbReference type="InterPro" id="IPR051450">
    <property type="entry name" value="Gfo/Idh/MocA_Oxidoreductases"/>
</dbReference>
<dbReference type="Gene3D" id="3.40.50.720">
    <property type="entry name" value="NAD(P)-binding Rossmann-like Domain"/>
    <property type="match status" value="1"/>
</dbReference>
<reference evidence="3 4" key="1">
    <citation type="journal article" date="2016" name="Nat. Commun.">
        <title>Thousands of microbial genomes shed light on interconnected biogeochemical processes in an aquifer system.</title>
        <authorList>
            <person name="Anantharaman K."/>
            <person name="Brown C.T."/>
            <person name="Hug L.A."/>
            <person name="Sharon I."/>
            <person name="Castelle C.J."/>
            <person name="Probst A.J."/>
            <person name="Thomas B.C."/>
            <person name="Singh A."/>
            <person name="Wilkins M.J."/>
            <person name="Karaoz U."/>
            <person name="Brodie E.L."/>
            <person name="Williams K.H."/>
            <person name="Hubbard S.S."/>
            <person name="Banfield J.F."/>
        </authorList>
    </citation>
    <scope>NUCLEOTIDE SEQUENCE [LARGE SCALE GENOMIC DNA]</scope>
</reference>
<dbReference type="SUPFAM" id="SSF51735">
    <property type="entry name" value="NAD(P)-binding Rossmann-fold domains"/>
    <property type="match status" value="1"/>
</dbReference>
<organism evidence="3 4">
    <name type="scientific">Candidatus Danuiimicrobium aquiferis</name>
    <dbReference type="NCBI Taxonomy" id="1801832"/>
    <lineage>
        <taxon>Bacteria</taxon>
        <taxon>Pseudomonadati</taxon>
        <taxon>Candidatus Omnitrophota</taxon>
        <taxon>Candidatus Danuiimicrobium</taxon>
    </lineage>
</organism>
<dbReference type="Pfam" id="PF22725">
    <property type="entry name" value="GFO_IDH_MocA_C3"/>
    <property type="match status" value="1"/>
</dbReference>
<feature type="domain" description="GFO/IDH/MocA-like oxidoreductase" evidence="2">
    <location>
        <begin position="155"/>
        <end position="230"/>
    </location>
</feature>
<accession>A0A1G1KSX4</accession>
<protein>
    <submittedName>
        <fullName evidence="3">Uncharacterized protein</fullName>
    </submittedName>
</protein>
<dbReference type="AlphaFoldDB" id="A0A1G1KSX4"/>
<dbReference type="GO" id="GO:0000166">
    <property type="term" value="F:nucleotide binding"/>
    <property type="evidence" value="ECO:0007669"/>
    <property type="project" value="InterPro"/>
</dbReference>
<dbReference type="EMBL" id="MHFR01000056">
    <property type="protein sequence ID" value="OGW95892.1"/>
    <property type="molecule type" value="Genomic_DNA"/>
</dbReference>
<sequence length="318" mass="35652">MKKLKAAVIGTGHLGKEHARIYHLISDVELVAICDLDPSKAELAQQLNTRFVSDFHDILSEIDIASVVTPTSTHYKVARDLLSAGIHTLVEKPVTSRIEEADELIEIAKAKNLTLHVGHLERYNAGFRKIEKISKNVRFLEIHRLGPFSPRISDCGVVLDLMIHDLDLILQLVKSEISSIDAIGIPVLTRYEDIANVRIKFKNHAIANITASRLTPDRQRKIRIFQEDAYISLDYITQTAQIYRKASLPQALFGGKISREQVEIQKEEPLKAELEHFVRSVARGSSNGKPDIQARDALKLALDILDSIKQNSPLPIQV</sequence>
<dbReference type="PANTHER" id="PTHR43377:SF1">
    <property type="entry name" value="BILIVERDIN REDUCTASE A"/>
    <property type="match status" value="1"/>
</dbReference>
<dbReference type="Pfam" id="PF01408">
    <property type="entry name" value="GFO_IDH_MocA"/>
    <property type="match status" value="1"/>
</dbReference>
<feature type="domain" description="Gfo/Idh/MocA-like oxidoreductase N-terminal" evidence="1">
    <location>
        <begin position="5"/>
        <end position="119"/>
    </location>
</feature>
<evidence type="ECO:0000259" key="1">
    <source>
        <dbReference type="Pfam" id="PF01408"/>
    </source>
</evidence>
<dbReference type="Gene3D" id="3.30.360.10">
    <property type="entry name" value="Dihydrodipicolinate Reductase, domain 2"/>
    <property type="match status" value="1"/>
</dbReference>
<gene>
    <name evidence="3" type="ORF">A3G33_03735</name>
</gene>
<dbReference type="PANTHER" id="PTHR43377">
    <property type="entry name" value="BILIVERDIN REDUCTASE A"/>
    <property type="match status" value="1"/>
</dbReference>
<evidence type="ECO:0000313" key="4">
    <source>
        <dbReference type="Proteomes" id="UP000178187"/>
    </source>
</evidence>